<dbReference type="AlphaFoldDB" id="A0A2R7Y7N5"/>
<evidence type="ECO:0000313" key="2">
    <source>
        <dbReference type="Proteomes" id="UP000244093"/>
    </source>
</evidence>
<dbReference type="EMBL" id="NBVN01000002">
    <property type="protein sequence ID" value="PUA33544.1"/>
    <property type="molecule type" value="Genomic_DNA"/>
</dbReference>
<reference evidence="1 2" key="1">
    <citation type="journal article" date="2018" name="Syst. Appl. Microbiol.">
        <title>A new symbiotic nanoarchaeote (Candidatus Nanoclepta minutus) and its host (Zestosphaera tikiterensis gen. nov., sp. nov.) from a New Zealand hot spring.</title>
        <authorList>
            <person name="St John E."/>
            <person name="Liu Y."/>
            <person name="Podar M."/>
            <person name="Stott M.B."/>
            <person name="Meneghin J."/>
            <person name="Chen Z."/>
            <person name="Lagutin K."/>
            <person name="Mitchell K."/>
            <person name="Reysenbach A.L."/>
        </authorList>
    </citation>
    <scope>NUCLEOTIDE SEQUENCE [LARGE SCALE GENOMIC DNA]</scope>
    <source>
        <strain evidence="1">NZ3</strain>
    </source>
</reference>
<proteinExistence type="predicted"/>
<comment type="caution">
    <text evidence="1">The sequence shown here is derived from an EMBL/GenBank/DDBJ whole genome shotgun (WGS) entry which is preliminary data.</text>
</comment>
<sequence length="235" mass="27132">MPKITVEIPQEVLNELTRKFQEMPLDEAVKKVFEEYLRRAGESKTQVRSLSDVETLMTSIQRMLRSANDTLNAYSALMTEIRNKLTELYEAIDNLSKKIDDIGSKVALQQQLPQPQVEVQQPKEKVREKISAIEILKKQNVIYESEIASKIRNRDAFFDKLKREGAVVLELKDQRIAVDKAFWEEFLEKVSTLKTNVESEYVKVLGRAGAELLKKLNESGIAIYDVIKKKWVVHH</sequence>
<dbReference type="Proteomes" id="UP000244093">
    <property type="component" value="Unassembled WGS sequence"/>
</dbReference>
<gene>
    <name evidence="1" type="ORF">B7O98_03770</name>
</gene>
<accession>A0A2R7Y7N5</accession>
<evidence type="ECO:0000313" key="1">
    <source>
        <dbReference type="EMBL" id="PUA33544.1"/>
    </source>
</evidence>
<protein>
    <recommendedName>
        <fullName evidence="3">CopG family transcriptional regulator</fullName>
    </recommendedName>
</protein>
<evidence type="ECO:0008006" key="3">
    <source>
        <dbReference type="Google" id="ProtNLM"/>
    </source>
</evidence>
<organism evidence="1 2">
    <name type="scientific">Zestosphaera tikiterensis</name>
    <dbReference type="NCBI Taxonomy" id="1973259"/>
    <lineage>
        <taxon>Archaea</taxon>
        <taxon>Thermoproteota</taxon>
        <taxon>Thermoprotei</taxon>
        <taxon>Desulfurococcales</taxon>
        <taxon>Desulfurococcaceae</taxon>
        <taxon>Zestosphaera</taxon>
    </lineage>
</organism>
<name>A0A2R7Y7N5_9CREN</name>